<dbReference type="PANTHER" id="PTHR46060:SF1">
    <property type="entry name" value="MARINER MOS1 TRANSPOSASE-LIKE PROTEIN"/>
    <property type="match status" value="1"/>
</dbReference>
<gene>
    <name evidence="1" type="ORF">ALC56_09934</name>
</gene>
<evidence type="ECO:0008006" key="3">
    <source>
        <dbReference type="Google" id="ProtNLM"/>
    </source>
</evidence>
<keyword evidence="2" id="KW-1185">Reference proteome</keyword>
<proteinExistence type="predicted"/>
<dbReference type="InterPro" id="IPR052709">
    <property type="entry name" value="Transposase-MT_Hybrid"/>
</dbReference>
<organism evidence="1 2">
    <name type="scientific">Trachymyrmex septentrionalis</name>
    <dbReference type="NCBI Taxonomy" id="34720"/>
    <lineage>
        <taxon>Eukaryota</taxon>
        <taxon>Metazoa</taxon>
        <taxon>Ecdysozoa</taxon>
        <taxon>Arthropoda</taxon>
        <taxon>Hexapoda</taxon>
        <taxon>Insecta</taxon>
        <taxon>Pterygota</taxon>
        <taxon>Neoptera</taxon>
        <taxon>Endopterygota</taxon>
        <taxon>Hymenoptera</taxon>
        <taxon>Apocrita</taxon>
        <taxon>Aculeata</taxon>
        <taxon>Formicoidea</taxon>
        <taxon>Formicidae</taxon>
        <taxon>Myrmicinae</taxon>
        <taxon>Trachymyrmex</taxon>
    </lineage>
</organism>
<name>A0A195F6Q0_9HYME</name>
<evidence type="ECO:0000313" key="2">
    <source>
        <dbReference type="Proteomes" id="UP000078541"/>
    </source>
</evidence>
<dbReference type="STRING" id="34720.A0A195F6Q0"/>
<protein>
    <recommendedName>
        <fullName evidence="3">Mos1 transposase HTH domain-containing protein</fullName>
    </recommendedName>
</protein>
<dbReference type="PANTHER" id="PTHR46060">
    <property type="entry name" value="MARINER MOS1 TRANSPOSASE-LIKE PROTEIN"/>
    <property type="match status" value="1"/>
</dbReference>
<sequence length="92" mass="10903">MKRRNVYKWVNRFKEARESVDDDARVGRPSTSRHDENIQHVHDLVKADRRIITRMIAEKLKISNGNVQTILKEDFNMRMLCVKIVPKVLTDK</sequence>
<reference evidence="1 2" key="1">
    <citation type="submission" date="2016-03" db="EMBL/GenBank/DDBJ databases">
        <title>Trachymyrmex septentrionalis WGS genome.</title>
        <authorList>
            <person name="Nygaard S."/>
            <person name="Hu H."/>
            <person name="Boomsma J."/>
            <person name="Zhang G."/>
        </authorList>
    </citation>
    <scope>NUCLEOTIDE SEQUENCE [LARGE SCALE GENOMIC DNA]</scope>
    <source>
        <strain evidence="1">Tsep2-gDNA-1</strain>
        <tissue evidence="1">Whole body</tissue>
    </source>
</reference>
<dbReference type="Proteomes" id="UP000078541">
    <property type="component" value="Unassembled WGS sequence"/>
</dbReference>
<evidence type="ECO:0000313" key="1">
    <source>
        <dbReference type="EMBL" id="KYN35734.1"/>
    </source>
</evidence>
<dbReference type="AlphaFoldDB" id="A0A195F6Q0"/>
<accession>A0A195F6Q0</accession>
<dbReference type="EMBL" id="KQ981798">
    <property type="protein sequence ID" value="KYN35734.1"/>
    <property type="molecule type" value="Genomic_DNA"/>
</dbReference>